<evidence type="ECO:0008006" key="5">
    <source>
        <dbReference type="Google" id="ProtNLM"/>
    </source>
</evidence>
<evidence type="ECO:0000256" key="1">
    <source>
        <dbReference type="SAM" id="Phobius"/>
    </source>
</evidence>
<evidence type="ECO:0000313" key="4">
    <source>
        <dbReference type="Proteomes" id="UP001284537"/>
    </source>
</evidence>
<keyword evidence="1" id="KW-1133">Transmembrane helix</keyword>
<evidence type="ECO:0000313" key="3">
    <source>
        <dbReference type="EMBL" id="MDX8130170.1"/>
    </source>
</evidence>
<proteinExistence type="predicted"/>
<keyword evidence="1" id="KW-0472">Membrane</keyword>
<dbReference type="EMBL" id="JAXARY010000033">
    <property type="protein sequence ID" value="MDX8130170.1"/>
    <property type="molecule type" value="Genomic_DNA"/>
</dbReference>
<reference evidence="3 4" key="1">
    <citation type="submission" date="2023-11" db="EMBL/GenBank/DDBJ databases">
        <authorList>
            <person name="Ouyang M.-Y."/>
        </authorList>
    </citation>
    <scope>NUCLEOTIDE SEQUENCE [LARGE SCALE GENOMIC DNA]</scope>
    <source>
        <strain evidence="3 4">OY6</strain>
    </source>
</reference>
<feature type="chain" id="PRO_5045096921" description="Secreted protein" evidence="2">
    <location>
        <begin position="24"/>
        <end position="208"/>
    </location>
</feature>
<gene>
    <name evidence="3" type="ORF">QLH52_22965</name>
</gene>
<accession>A0ABU4UL73</accession>
<keyword evidence="1" id="KW-0812">Transmembrane</keyword>
<evidence type="ECO:0000256" key="2">
    <source>
        <dbReference type="SAM" id="SignalP"/>
    </source>
</evidence>
<comment type="caution">
    <text evidence="3">The sequence shown here is derived from an EMBL/GenBank/DDBJ whole genome shotgun (WGS) entry which is preliminary data.</text>
</comment>
<name>A0ABU4UL73_9GAMM</name>
<sequence>MIRISRLSAALLLFATGLQLAMASVPLGGNRKGANGSYDLYGCMLTNDYYVVNFAAYQIDPNRAKDDKSVPQAECVDLPRVGKTQIAIDLLDLDVRKKPVALKILREDGQSIAELPMAVVKQGVLTTTVDFKTPGKYQAVLFVEDNDLHTPPEISALHMPLTVGLLVEPTATSGNSLWIVVGLLGGLIALAAYFVPRWLKPNPAHTPR</sequence>
<keyword evidence="2" id="KW-0732">Signal</keyword>
<dbReference type="RefSeq" id="WP_319963090.1">
    <property type="nucleotide sequence ID" value="NZ_JAXARY010000033.1"/>
</dbReference>
<feature type="transmembrane region" description="Helical" evidence="1">
    <location>
        <begin position="177"/>
        <end position="195"/>
    </location>
</feature>
<organism evidence="3 4">
    <name type="scientific">Methylomonas defluvii</name>
    <dbReference type="NCBI Taxonomy" id="3045149"/>
    <lineage>
        <taxon>Bacteria</taxon>
        <taxon>Pseudomonadati</taxon>
        <taxon>Pseudomonadota</taxon>
        <taxon>Gammaproteobacteria</taxon>
        <taxon>Methylococcales</taxon>
        <taxon>Methylococcaceae</taxon>
        <taxon>Methylomonas</taxon>
    </lineage>
</organism>
<protein>
    <recommendedName>
        <fullName evidence="5">Secreted protein</fullName>
    </recommendedName>
</protein>
<dbReference type="Proteomes" id="UP001284537">
    <property type="component" value="Unassembled WGS sequence"/>
</dbReference>
<feature type="signal peptide" evidence="2">
    <location>
        <begin position="1"/>
        <end position="23"/>
    </location>
</feature>
<keyword evidence="4" id="KW-1185">Reference proteome</keyword>